<evidence type="ECO:0000313" key="1">
    <source>
        <dbReference type="EMBL" id="AIE87201.1"/>
    </source>
</evidence>
<gene>
    <name evidence="1" type="ORF">OP10G_3833</name>
</gene>
<dbReference type="HOGENOM" id="CLU_1406921_0_0_0"/>
<dbReference type="OrthoDB" id="7631126at2"/>
<dbReference type="EMBL" id="CP007139">
    <property type="protein sequence ID" value="AIE87201.1"/>
    <property type="molecule type" value="Genomic_DNA"/>
</dbReference>
<organism evidence="1 2">
    <name type="scientific">Fimbriimonas ginsengisoli Gsoil 348</name>
    <dbReference type="NCBI Taxonomy" id="661478"/>
    <lineage>
        <taxon>Bacteria</taxon>
        <taxon>Bacillati</taxon>
        <taxon>Armatimonadota</taxon>
        <taxon>Fimbriimonadia</taxon>
        <taxon>Fimbriimonadales</taxon>
        <taxon>Fimbriimonadaceae</taxon>
        <taxon>Fimbriimonas</taxon>
    </lineage>
</organism>
<name>A0A068NUT0_FIMGI</name>
<dbReference type="KEGG" id="fgi:OP10G_3833"/>
<accession>A0A068NUT0</accession>
<proteinExistence type="predicted"/>
<evidence type="ECO:0008006" key="3">
    <source>
        <dbReference type="Google" id="ProtNLM"/>
    </source>
</evidence>
<dbReference type="RefSeq" id="WP_025228882.1">
    <property type="nucleotide sequence ID" value="NZ_CP007139.1"/>
</dbReference>
<dbReference type="AlphaFoldDB" id="A0A068NUT0"/>
<evidence type="ECO:0000313" key="2">
    <source>
        <dbReference type="Proteomes" id="UP000027982"/>
    </source>
</evidence>
<reference evidence="1 2" key="1">
    <citation type="journal article" date="2014" name="PLoS ONE">
        <title>The first complete genome sequence of the class fimbriimonadia in the phylum armatimonadetes.</title>
        <authorList>
            <person name="Hu Z.Y."/>
            <person name="Wang Y.Z."/>
            <person name="Im W.T."/>
            <person name="Wang S.Y."/>
            <person name="Zhao G.P."/>
            <person name="Zheng H.J."/>
            <person name="Quan Z.X."/>
        </authorList>
    </citation>
    <scope>NUCLEOTIDE SEQUENCE [LARGE SCALE GENOMIC DNA]</scope>
    <source>
        <strain evidence="1">Gsoil 348</strain>
    </source>
</reference>
<dbReference type="Proteomes" id="UP000027982">
    <property type="component" value="Chromosome"/>
</dbReference>
<keyword evidence="2" id="KW-1185">Reference proteome</keyword>
<sequence length="193" mass="22001">MGGEEFEEFLFMVSRDVDDELNDFASSEGDAQIAQWLVQILSNWRVRAQSMSHKDQDTVLWRIGSNPLFLGWKLESASKLNFDEQCEVVRAAKCVTLAIPFLFGPEEPMERGYYMWWDLLISGVDDRGIGSVILETLSDLSLHSDERVQLSALHGLGHLQHPGRAAAIDRYIHFRPEMASDPWIRQCRDGSVM</sequence>
<protein>
    <recommendedName>
        <fullName evidence="3">HEAT repeat domain-containing protein</fullName>
    </recommendedName>
</protein>